<dbReference type="Pfam" id="PF08021">
    <property type="entry name" value="FAD_binding_9"/>
    <property type="match status" value="1"/>
</dbReference>
<evidence type="ECO:0000313" key="3">
    <source>
        <dbReference type="Proteomes" id="UP000256373"/>
    </source>
</evidence>
<dbReference type="EMBL" id="QNUL01000002">
    <property type="protein sequence ID" value="REA63772.1"/>
    <property type="molecule type" value="Genomic_DNA"/>
</dbReference>
<dbReference type="AlphaFoldDB" id="A0A3D8YGG4"/>
<organism evidence="2 3">
    <name type="scientific">Dyadobacter luteus</name>
    <dbReference type="NCBI Taxonomy" id="2259619"/>
    <lineage>
        <taxon>Bacteria</taxon>
        <taxon>Pseudomonadati</taxon>
        <taxon>Bacteroidota</taxon>
        <taxon>Cytophagia</taxon>
        <taxon>Cytophagales</taxon>
        <taxon>Spirosomataceae</taxon>
        <taxon>Dyadobacter</taxon>
    </lineage>
</organism>
<dbReference type="InterPro" id="IPR039374">
    <property type="entry name" value="SIP_fam"/>
</dbReference>
<dbReference type="InterPro" id="IPR017938">
    <property type="entry name" value="Riboflavin_synthase-like_b-brl"/>
</dbReference>
<proteinExistence type="predicted"/>
<dbReference type="PANTHER" id="PTHR30157:SF0">
    <property type="entry name" value="NADPH-DEPENDENT FERRIC-CHELATE REDUCTASE"/>
    <property type="match status" value="1"/>
</dbReference>
<sequence length="258" mass="28617">MICRYAVDELIGLSADCRAVDSERFEKTTYRMNIIKQKALSLIENAFGKSGRVLAVRAWESAGFVEIDVHFPEMVMSGWEKVQHAKIKVGEGVYRDYTPAGWDNETHTCTLYVDTMHNGPGSTWASSLQVGDPITYVGVSNTFHKPLSGKMIVLGDMSALGHYLALQQLAAGQSISGAIAVDEEDMAEFESTFRWNVKAVKKNDAGGLASLLQWTQDIDLTNTEVFIAGHIPTGIQLRKELKKRKDQPNSVRVQGFWS</sequence>
<feature type="domain" description="FAD-binding FR-type" evidence="1">
    <location>
        <begin position="46"/>
        <end position="146"/>
    </location>
</feature>
<dbReference type="SUPFAM" id="SSF63380">
    <property type="entry name" value="Riboflavin synthase domain-like"/>
    <property type="match status" value="1"/>
</dbReference>
<dbReference type="PANTHER" id="PTHR30157">
    <property type="entry name" value="FERRIC REDUCTASE, NADPH-DEPENDENT"/>
    <property type="match status" value="1"/>
</dbReference>
<keyword evidence="3" id="KW-1185">Reference proteome</keyword>
<dbReference type="PROSITE" id="PS51384">
    <property type="entry name" value="FAD_FR"/>
    <property type="match status" value="1"/>
</dbReference>
<dbReference type="InterPro" id="IPR017927">
    <property type="entry name" value="FAD-bd_FR_type"/>
</dbReference>
<dbReference type="Proteomes" id="UP000256373">
    <property type="component" value="Unassembled WGS sequence"/>
</dbReference>
<accession>A0A3D8YGG4</accession>
<evidence type="ECO:0000259" key="1">
    <source>
        <dbReference type="PROSITE" id="PS51384"/>
    </source>
</evidence>
<comment type="caution">
    <text evidence="2">The sequence shown here is derived from an EMBL/GenBank/DDBJ whole genome shotgun (WGS) entry which is preliminary data.</text>
</comment>
<dbReference type="InterPro" id="IPR013113">
    <property type="entry name" value="SIP_FAD-bd"/>
</dbReference>
<dbReference type="Gene3D" id="2.40.30.10">
    <property type="entry name" value="Translation factors"/>
    <property type="match status" value="1"/>
</dbReference>
<gene>
    <name evidence="2" type="ORF">DSL64_04915</name>
</gene>
<name>A0A3D8YGG4_9BACT</name>
<dbReference type="GO" id="GO:0016491">
    <property type="term" value="F:oxidoreductase activity"/>
    <property type="evidence" value="ECO:0007669"/>
    <property type="project" value="InterPro"/>
</dbReference>
<reference evidence="2 3" key="1">
    <citation type="submission" date="2018-07" db="EMBL/GenBank/DDBJ databases">
        <title>Dyadobacter roseus sp. nov., isolated from rose rhizosphere soil.</title>
        <authorList>
            <person name="Chen L."/>
        </authorList>
    </citation>
    <scope>NUCLEOTIDE SEQUENCE [LARGE SCALE GENOMIC DNA]</scope>
    <source>
        <strain evidence="2 3">RS19</strain>
    </source>
</reference>
<protein>
    <recommendedName>
        <fullName evidence="1">FAD-binding FR-type domain-containing protein</fullName>
    </recommendedName>
</protein>
<evidence type="ECO:0000313" key="2">
    <source>
        <dbReference type="EMBL" id="REA63772.1"/>
    </source>
</evidence>